<evidence type="ECO:0000256" key="11">
    <source>
        <dbReference type="ARBA" id="ARBA00023224"/>
    </source>
</evidence>
<feature type="transmembrane region" description="Helical" evidence="13">
    <location>
        <begin position="506"/>
        <end position="528"/>
    </location>
</feature>
<evidence type="ECO:0000256" key="5">
    <source>
        <dbReference type="ARBA" id="ARBA00022725"/>
    </source>
</evidence>
<dbReference type="Gene3D" id="1.20.1070.10">
    <property type="entry name" value="Rhodopsin 7-helix transmembrane proteins"/>
    <property type="match status" value="1"/>
</dbReference>
<proteinExistence type="inferred from homology"/>
<gene>
    <name evidence="16" type="ORF">llap_16845</name>
</gene>
<dbReference type="PANTHER" id="PTHR26454:SF73">
    <property type="entry name" value="OLFACTORY RECEPTOR"/>
    <property type="match status" value="1"/>
</dbReference>
<dbReference type="OrthoDB" id="9444602at2759"/>
<sequence length="716" mass="81190">MEKILLETLLRHMENKEVTGDSQHGFTKDKLCLTNLVAFYCGITALWDKGRATNITFLGLCKAFDNVLHDILVSTLERRAFDSWVTWWMNWLDGCTQRVVVNGSMSEWQPETSGVPQGSVLGPVLFNIFVGDMDSGTEYTLGEFNNDTKLCGTVDMLEGRDAIQRDRLEWRARANLMKFNQAKCKVLHIRWDNPKHKYGLGREWIESSPEEKDLGDFIDEKLNMSWQCALTAQKANCILGCIERNMASGLREVILLLYSTLMRPHLAYCIQLWSPQYKKDMDLLERVQRRATKMIRGLEPLSCEDRLRELGLFSLEKRRLQEDLIEAFQYLKRAYRRDGEGVLQGRGCEGERTSGAQAVNTDQVDGEEGQAVVYSLNQGDHGFIWRMVHEEMSFGSFPLAELMNLSSWENMANGTYVEEFILLGFPGTWHFRISLVVVFALTYSLTVTGNASIIVLVWTTKNLHTPMYFFLCNLSFLEIWYTTVVVPKAIGVMLGTSQTISFNVCILQLFFLLSLGSTECFLLSVMAYDRYLAICYPLRYSSIMSSVLSARLVLSSWLGGFLAISLLAFLTSRLTFCGPDVINHFLCDIDSCLALSCSDTWPVELATFLVSIIIVVASCVVTLVSYVYVISSILRIKSAHSRKKAFSTCSAHLSVVTIWYGSTIFLYVKPSVQNSLDLNKLVNTFNTVVTPLLNPFIYTLRNKEVKQALGQVFQKK</sequence>
<dbReference type="Pfam" id="PF13853">
    <property type="entry name" value="7tm_4"/>
    <property type="match status" value="1"/>
</dbReference>
<dbReference type="Proteomes" id="UP000233556">
    <property type="component" value="Unassembled WGS sequence"/>
</dbReference>
<protein>
    <submittedName>
        <fullName evidence="16">Olfactory receptor 6f1-like</fullName>
    </submittedName>
</protein>
<evidence type="ECO:0000313" key="17">
    <source>
        <dbReference type="Proteomes" id="UP000233556"/>
    </source>
</evidence>
<reference evidence="17" key="1">
    <citation type="submission" date="2017-11" db="EMBL/GenBank/DDBJ databases">
        <authorList>
            <person name="Lima N.C."/>
            <person name="Parody-Merino A.M."/>
            <person name="Battley P.F."/>
            <person name="Fidler A.E."/>
            <person name="Prosdocimi F."/>
        </authorList>
    </citation>
    <scope>NUCLEOTIDE SEQUENCE [LARGE SCALE GENOMIC DNA]</scope>
</reference>
<reference evidence="17" key="2">
    <citation type="submission" date="2017-12" db="EMBL/GenBank/DDBJ databases">
        <title>Genome sequence of the Bar-tailed Godwit (Limosa lapponica baueri).</title>
        <authorList>
            <person name="Lima N.C.B."/>
            <person name="Parody-Merino A.M."/>
            <person name="Battley P.F."/>
            <person name="Fidler A.E."/>
            <person name="Prosdocimi F."/>
        </authorList>
    </citation>
    <scope>NUCLEOTIDE SEQUENCE [LARGE SCALE GENOMIC DNA]</scope>
</reference>
<dbReference type="PANTHER" id="PTHR26454">
    <property type="entry name" value="OLFACTORY RECEPTOR"/>
    <property type="match status" value="1"/>
</dbReference>
<evidence type="ECO:0000256" key="2">
    <source>
        <dbReference type="ARBA" id="ARBA00022475"/>
    </source>
</evidence>
<keyword evidence="7 12" id="KW-0297">G-protein coupled receptor</keyword>
<dbReference type="PRINTS" id="PR00237">
    <property type="entry name" value="GPCRRHODOPSN"/>
</dbReference>
<dbReference type="FunFam" id="1.20.1070.10:FF:000010">
    <property type="entry name" value="Olfactory receptor"/>
    <property type="match status" value="1"/>
</dbReference>
<dbReference type="InterPro" id="IPR017452">
    <property type="entry name" value="GPCR_Rhodpsn_7TM"/>
</dbReference>
<dbReference type="PRINTS" id="PR00245">
    <property type="entry name" value="OLFACTORYR"/>
</dbReference>
<comment type="subcellular location">
    <subcellularLocation>
        <location evidence="1">Cell membrane</location>
        <topology evidence="1">Multi-pass membrane protein</topology>
    </subcellularLocation>
</comment>
<evidence type="ECO:0000259" key="15">
    <source>
        <dbReference type="PROSITE" id="PS50878"/>
    </source>
</evidence>
<evidence type="ECO:0000256" key="4">
    <source>
        <dbReference type="ARBA" id="ARBA00022692"/>
    </source>
</evidence>
<comment type="similarity">
    <text evidence="12">Belongs to the G-protein coupled receptor 1 family.</text>
</comment>
<dbReference type="Pfam" id="PF00078">
    <property type="entry name" value="RVT_1"/>
    <property type="match status" value="1"/>
</dbReference>
<keyword evidence="2" id="KW-1003">Cell membrane</keyword>
<evidence type="ECO:0000256" key="8">
    <source>
        <dbReference type="ARBA" id="ARBA00023136"/>
    </source>
</evidence>
<evidence type="ECO:0000256" key="9">
    <source>
        <dbReference type="ARBA" id="ARBA00023170"/>
    </source>
</evidence>
<keyword evidence="17" id="KW-1185">Reference proteome</keyword>
<dbReference type="PROSITE" id="PS50262">
    <property type="entry name" value="G_PROTEIN_RECEP_F1_2"/>
    <property type="match status" value="1"/>
</dbReference>
<evidence type="ECO:0000256" key="13">
    <source>
        <dbReference type="SAM" id="Phobius"/>
    </source>
</evidence>
<dbReference type="InterPro" id="IPR000276">
    <property type="entry name" value="GPCR_Rhodpsn"/>
</dbReference>
<feature type="domain" description="G-protein coupled receptors family 1 profile" evidence="14">
    <location>
        <begin position="449"/>
        <end position="698"/>
    </location>
</feature>
<keyword evidence="8 13" id="KW-0472">Membrane</keyword>
<name>A0A2I0TGB8_LIMLA</name>
<dbReference type="GO" id="GO:0004984">
    <property type="term" value="F:olfactory receptor activity"/>
    <property type="evidence" value="ECO:0007669"/>
    <property type="project" value="InterPro"/>
</dbReference>
<keyword evidence="6 13" id="KW-1133">Transmembrane helix</keyword>
<dbReference type="EMBL" id="KZ510772">
    <property type="protein sequence ID" value="PKU32848.1"/>
    <property type="molecule type" value="Genomic_DNA"/>
</dbReference>
<accession>A0A2I0TGB8</accession>
<dbReference type="AlphaFoldDB" id="A0A2I0TGB8"/>
<organism evidence="16 17">
    <name type="scientific">Limosa lapponica baueri</name>
    <dbReference type="NCBI Taxonomy" id="1758121"/>
    <lineage>
        <taxon>Eukaryota</taxon>
        <taxon>Metazoa</taxon>
        <taxon>Chordata</taxon>
        <taxon>Craniata</taxon>
        <taxon>Vertebrata</taxon>
        <taxon>Euteleostomi</taxon>
        <taxon>Archelosauria</taxon>
        <taxon>Archosauria</taxon>
        <taxon>Dinosauria</taxon>
        <taxon>Saurischia</taxon>
        <taxon>Theropoda</taxon>
        <taxon>Coelurosauria</taxon>
        <taxon>Aves</taxon>
        <taxon>Neognathae</taxon>
        <taxon>Neoaves</taxon>
        <taxon>Charadriiformes</taxon>
        <taxon>Scolopacidae</taxon>
        <taxon>Limosa</taxon>
    </lineage>
</organism>
<keyword evidence="9 12" id="KW-0675">Receptor</keyword>
<dbReference type="PROSITE" id="PS00237">
    <property type="entry name" value="G_PROTEIN_RECEP_F1_1"/>
    <property type="match status" value="1"/>
</dbReference>
<evidence type="ECO:0000313" key="16">
    <source>
        <dbReference type="EMBL" id="PKU32848.1"/>
    </source>
</evidence>
<dbReference type="GO" id="GO:0004930">
    <property type="term" value="F:G protein-coupled receptor activity"/>
    <property type="evidence" value="ECO:0007669"/>
    <property type="project" value="UniProtKB-KW"/>
</dbReference>
<keyword evidence="4 12" id="KW-0812">Transmembrane</keyword>
<evidence type="ECO:0000259" key="14">
    <source>
        <dbReference type="PROSITE" id="PS50262"/>
    </source>
</evidence>
<evidence type="ECO:0000256" key="10">
    <source>
        <dbReference type="ARBA" id="ARBA00023180"/>
    </source>
</evidence>
<keyword evidence="11 12" id="KW-0807">Transducer</keyword>
<dbReference type="InterPro" id="IPR047132">
    <property type="entry name" value="Olfact_rcpt_6C-like"/>
</dbReference>
<evidence type="ECO:0000256" key="3">
    <source>
        <dbReference type="ARBA" id="ARBA00022606"/>
    </source>
</evidence>
<keyword evidence="5" id="KW-0552">Olfaction</keyword>
<dbReference type="InterPro" id="IPR000477">
    <property type="entry name" value="RT_dom"/>
</dbReference>
<feature type="transmembrane region" description="Helical" evidence="13">
    <location>
        <begin position="605"/>
        <end position="629"/>
    </location>
</feature>
<keyword evidence="10" id="KW-0325">Glycoprotein</keyword>
<dbReference type="InterPro" id="IPR000725">
    <property type="entry name" value="Olfact_rcpt"/>
</dbReference>
<evidence type="ECO:0000256" key="12">
    <source>
        <dbReference type="RuleBase" id="RU000688"/>
    </source>
</evidence>
<dbReference type="PROSITE" id="PS50878">
    <property type="entry name" value="RT_POL"/>
    <property type="match status" value="1"/>
</dbReference>
<dbReference type="SUPFAM" id="SSF81321">
    <property type="entry name" value="Family A G protein-coupled receptor-like"/>
    <property type="match status" value="1"/>
</dbReference>
<feature type="transmembrane region" description="Helical" evidence="13">
    <location>
        <begin position="429"/>
        <end position="456"/>
    </location>
</feature>
<feature type="transmembrane region" description="Helical" evidence="13">
    <location>
        <begin position="650"/>
        <end position="668"/>
    </location>
</feature>
<evidence type="ECO:0000256" key="6">
    <source>
        <dbReference type="ARBA" id="ARBA00022989"/>
    </source>
</evidence>
<keyword evidence="3" id="KW-0716">Sensory transduction</keyword>
<feature type="transmembrane region" description="Helical" evidence="13">
    <location>
        <begin position="468"/>
        <end position="486"/>
    </location>
</feature>
<feature type="domain" description="Reverse transcriptase" evidence="15">
    <location>
        <begin position="1"/>
        <end position="202"/>
    </location>
</feature>
<evidence type="ECO:0000256" key="1">
    <source>
        <dbReference type="ARBA" id="ARBA00004651"/>
    </source>
</evidence>
<feature type="transmembrane region" description="Helical" evidence="13">
    <location>
        <begin position="548"/>
        <end position="570"/>
    </location>
</feature>
<dbReference type="GO" id="GO:0005886">
    <property type="term" value="C:plasma membrane"/>
    <property type="evidence" value="ECO:0007669"/>
    <property type="project" value="UniProtKB-SubCell"/>
</dbReference>
<evidence type="ECO:0000256" key="7">
    <source>
        <dbReference type="ARBA" id="ARBA00023040"/>
    </source>
</evidence>
<dbReference type="CDD" id="cd13954">
    <property type="entry name" value="7tmA_OR"/>
    <property type="match status" value="1"/>
</dbReference>